<gene>
    <name evidence="8" type="ORF">DFR62_1510</name>
</gene>
<keyword evidence="5 7" id="KW-1133">Transmembrane helix</keyword>
<comment type="caution">
    <text evidence="8">The sequence shown here is derived from an EMBL/GenBank/DDBJ whole genome shotgun (WGS) entry which is preliminary data.</text>
</comment>
<comment type="subcellular location">
    <subcellularLocation>
        <location evidence="1">Cell membrane</location>
        <topology evidence="1">Multi-pass membrane protein</topology>
    </subcellularLocation>
</comment>
<proteinExistence type="inferred from homology"/>
<evidence type="ECO:0000256" key="3">
    <source>
        <dbReference type="ARBA" id="ARBA00022475"/>
    </source>
</evidence>
<keyword evidence="3" id="KW-1003">Cell membrane</keyword>
<evidence type="ECO:0000256" key="7">
    <source>
        <dbReference type="SAM" id="Phobius"/>
    </source>
</evidence>
<protein>
    <submittedName>
        <fullName evidence="8">Chromate transporter</fullName>
    </submittedName>
</protein>
<evidence type="ECO:0000256" key="5">
    <source>
        <dbReference type="ARBA" id="ARBA00022989"/>
    </source>
</evidence>
<dbReference type="EMBL" id="RCCP01000001">
    <property type="protein sequence ID" value="RLJ91346.1"/>
    <property type="molecule type" value="Genomic_DNA"/>
</dbReference>
<evidence type="ECO:0000256" key="4">
    <source>
        <dbReference type="ARBA" id="ARBA00022692"/>
    </source>
</evidence>
<feature type="transmembrane region" description="Helical" evidence="7">
    <location>
        <begin position="83"/>
        <end position="104"/>
    </location>
</feature>
<feature type="transmembrane region" description="Helical" evidence="7">
    <location>
        <begin position="116"/>
        <end position="136"/>
    </location>
</feature>
<evidence type="ECO:0000256" key="1">
    <source>
        <dbReference type="ARBA" id="ARBA00004651"/>
    </source>
</evidence>
<dbReference type="GO" id="GO:0015109">
    <property type="term" value="F:chromate transmembrane transporter activity"/>
    <property type="evidence" value="ECO:0007669"/>
    <property type="project" value="InterPro"/>
</dbReference>
<feature type="transmembrane region" description="Helical" evidence="7">
    <location>
        <begin position="12"/>
        <end position="34"/>
    </location>
</feature>
<comment type="similarity">
    <text evidence="2">Belongs to the chromate ion transporter (CHR) (TC 2.A.51) family.</text>
</comment>
<sequence>MVKEQGVKSIDLTMAFFRAGMLGFGGGPAVIPIMQRDVVDRYGWLTDEEYGDTIALSNTMPGPIATKLAGYIGYRVAGLRGCLIALAASIIPTVVLMILLLGILQNYKDVPWVANMSNAVVPVVAVMLGVLTWNFIQQSEKALGWSKAILLIVVSVILLEVLGIHPAFLIAGLILLVLVPFIKRTVKRT</sequence>
<dbReference type="GO" id="GO:0005886">
    <property type="term" value="C:plasma membrane"/>
    <property type="evidence" value="ECO:0007669"/>
    <property type="project" value="UniProtKB-SubCell"/>
</dbReference>
<evidence type="ECO:0000313" key="9">
    <source>
        <dbReference type="Proteomes" id="UP000280791"/>
    </source>
</evidence>
<dbReference type="InterPro" id="IPR052518">
    <property type="entry name" value="CHR_Transporter"/>
</dbReference>
<dbReference type="Proteomes" id="UP000280791">
    <property type="component" value="Unassembled WGS sequence"/>
</dbReference>
<dbReference type="AlphaFoldDB" id="A0A497YJU7"/>
<evidence type="ECO:0000313" key="8">
    <source>
        <dbReference type="EMBL" id="RLJ91346.1"/>
    </source>
</evidence>
<reference evidence="8 9" key="1">
    <citation type="submission" date="2018-10" db="EMBL/GenBank/DDBJ databases">
        <title>Genomic Encyclopedia of Type Strains, Phase IV (KMG-IV): sequencing the most valuable type-strain genomes for metagenomic binning, comparative biology and taxonomic classification.</title>
        <authorList>
            <person name="Goeker M."/>
        </authorList>
    </citation>
    <scope>NUCLEOTIDE SEQUENCE [LARGE SCALE GENOMIC DNA]</scope>
    <source>
        <strain evidence="8 9">DSM 20549</strain>
    </source>
</reference>
<dbReference type="PANTHER" id="PTHR43663">
    <property type="entry name" value="CHROMATE TRANSPORT PROTEIN-RELATED"/>
    <property type="match status" value="1"/>
</dbReference>
<keyword evidence="6 7" id="KW-0472">Membrane</keyword>
<keyword evidence="4 7" id="KW-0812">Transmembrane</keyword>
<keyword evidence="9" id="KW-1185">Reference proteome</keyword>
<evidence type="ECO:0000256" key="6">
    <source>
        <dbReference type="ARBA" id="ARBA00023136"/>
    </source>
</evidence>
<organism evidence="8 9">
    <name type="scientific">Planococcus citreus</name>
    <dbReference type="NCBI Taxonomy" id="1373"/>
    <lineage>
        <taxon>Bacteria</taxon>
        <taxon>Bacillati</taxon>
        <taxon>Bacillota</taxon>
        <taxon>Bacilli</taxon>
        <taxon>Bacillales</taxon>
        <taxon>Caryophanaceae</taxon>
        <taxon>Planococcus</taxon>
    </lineage>
</organism>
<name>A0A497YJU7_9BACL</name>
<dbReference type="Pfam" id="PF02417">
    <property type="entry name" value="Chromate_transp"/>
    <property type="match status" value="1"/>
</dbReference>
<dbReference type="InterPro" id="IPR003370">
    <property type="entry name" value="Chromate_transpt"/>
</dbReference>
<dbReference type="PANTHER" id="PTHR43663:SF1">
    <property type="entry name" value="CHROMATE TRANSPORTER"/>
    <property type="match status" value="1"/>
</dbReference>
<accession>A0A497YJU7</accession>
<evidence type="ECO:0000256" key="2">
    <source>
        <dbReference type="ARBA" id="ARBA00005262"/>
    </source>
</evidence>
<feature type="transmembrane region" description="Helical" evidence="7">
    <location>
        <begin position="148"/>
        <end position="181"/>
    </location>
</feature>